<keyword evidence="6" id="KW-1185">Reference proteome</keyword>
<organism evidence="4 5">
    <name type="scientific">Aerococcus urinae</name>
    <dbReference type="NCBI Taxonomy" id="1376"/>
    <lineage>
        <taxon>Bacteria</taxon>
        <taxon>Bacillati</taxon>
        <taxon>Bacillota</taxon>
        <taxon>Bacilli</taxon>
        <taxon>Lactobacillales</taxon>
        <taxon>Aerococcaceae</taxon>
        <taxon>Aerococcus</taxon>
    </lineage>
</organism>
<dbReference type="InterPro" id="IPR013780">
    <property type="entry name" value="Glyco_hydro_b"/>
</dbReference>
<dbReference type="InterPro" id="IPR017853">
    <property type="entry name" value="GH"/>
</dbReference>
<dbReference type="InterPro" id="IPR004193">
    <property type="entry name" value="Glyco_hydro_13_N"/>
</dbReference>
<dbReference type="InterPro" id="IPR006047">
    <property type="entry name" value="GH13_cat_dom"/>
</dbReference>
<dbReference type="InterPro" id="IPR013783">
    <property type="entry name" value="Ig-like_fold"/>
</dbReference>
<dbReference type="GO" id="GO:0005975">
    <property type="term" value="P:carbohydrate metabolic process"/>
    <property type="evidence" value="ECO:0007669"/>
    <property type="project" value="InterPro"/>
</dbReference>
<dbReference type="SUPFAM" id="SSF81296">
    <property type="entry name" value="E set domains"/>
    <property type="match status" value="1"/>
</dbReference>
<proteinExistence type="inferred from homology"/>
<dbReference type="Gene3D" id="3.20.20.80">
    <property type="entry name" value="Glycosidases"/>
    <property type="match status" value="1"/>
</dbReference>
<feature type="domain" description="Glycosyl hydrolase family 13 catalytic" evidence="2">
    <location>
        <begin position="135"/>
        <end position="564"/>
    </location>
</feature>
<dbReference type="Pfam" id="PF02922">
    <property type="entry name" value="CBM_48"/>
    <property type="match status" value="1"/>
</dbReference>
<dbReference type="GeneID" id="35768240"/>
<protein>
    <submittedName>
        <fullName evidence="4">Type I pullulanase</fullName>
        <ecNumber evidence="4">3.2.1.41</ecNumber>
    </submittedName>
</protein>
<name>A0A109REW1_9LACT</name>
<dbReference type="NCBIfam" id="TIGR02104">
    <property type="entry name" value="pulA_typeI"/>
    <property type="match status" value="1"/>
</dbReference>
<dbReference type="SMART" id="SM00642">
    <property type="entry name" value="Aamy"/>
    <property type="match status" value="1"/>
</dbReference>
<evidence type="ECO:0000313" key="4">
    <source>
        <dbReference type="EMBL" id="QPS02133.1"/>
    </source>
</evidence>
<dbReference type="PANTHER" id="PTHR43002">
    <property type="entry name" value="GLYCOGEN DEBRANCHING ENZYME"/>
    <property type="match status" value="1"/>
</dbReference>
<dbReference type="Proteomes" id="UP001069145">
    <property type="component" value="Unassembled WGS sequence"/>
</dbReference>
<dbReference type="CDD" id="cd02860">
    <property type="entry name" value="E_set_Pullulanase"/>
    <property type="match status" value="1"/>
</dbReference>
<dbReference type="CDD" id="cd11341">
    <property type="entry name" value="AmyAc_Pullulanase_LD-like"/>
    <property type="match status" value="1"/>
</dbReference>
<dbReference type="SUPFAM" id="SSF51445">
    <property type="entry name" value="(Trans)glycosidases"/>
    <property type="match status" value="1"/>
</dbReference>
<evidence type="ECO:0000313" key="5">
    <source>
        <dbReference type="Proteomes" id="UP000594771"/>
    </source>
</evidence>
<comment type="similarity">
    <text evidence="1">Belongs to the glycosyl hydrolase 13 family.</text>
</comment>
<dbReference type="Pfam" id="PF00128">
    <property type="entry name" value="Alpha-amylase"/>
    <property type="match status" value="1"/>
</dbReference>
<dbReference type="GO" id="GO:0051060">
    <property type="term" value="F:pullulanase activity"/>
    <property type="evidence" value="ECO:0007669"/>
    <property type="project" value="UniProtKB-EC"/>
</dbReference>
<evidence type="ECO:0000259" key="2">
    <source>
        <dbReference type="SMART" id="SM00642"/>
    </source>
</evidence>
<reference evidence="4 5" key="1">
    <citation type="submission" date="2020-12" db="EMBL/GenBank/DDBJ databases">
        <title>FDA dAtabase for Regulatory Grade micrObial Sequences (FDA-ARGOS): Supporting development and validation of Infectious Disease Dx tests.</title>
        <authorList>
            <person name="Sproer C."/>
            <person name="Gronow S."/>
            <person name="Severitt S."/>
            <person name="Schroder I."/>
            <person name="Tallon L."/>
            <person name="Sadzewicz L."/>
            <person name="Zhao X."/>
            <person name="Boylan J."/>
            <person name="Ott S."/>
            <person name="Bowen H."/>
            <person name="Vavikolanu K."/>
            <person name="Mehta A."/>
            <person name="Aluvathingal J."/>
            <person name="Nadendla S."/>
            <person name="Lowell S."/>
            <person name="Myers T."/>
            <person name="Yan Y."/>
            <person name="Sichtig H."/>
        </authorList>
    </citation>
    <scope>NUCLEOTIDE SEQUENCE [LARGE SCALE GENOMIC DNA]</scope>
    <source>
        <strain evidence="4 5">FDAARGOS_911</strain>
    </source>
</reference>
<dbReference type="RefSeq" id="WP_060778624.1">
    <property type="nucleotide sequence ID" value="NZ_CAJHLF010000015.1"/>
</dbReference>
<gene>
    <name evidence="4" type="primary">pulA</name>
    <name evidence="4" type="ORF">I6G68_03425</name>
    <name evidence="3" type="ORF">ODY43_08805</name>
</gene>
<evidence type="ECO:0000313" key="6">
    <source>
        <dbReference type="Proteomes" id="UP001069145"/>
    </source>
</evidence>
<keyword evidence="4" id="KW-0326">Glycosidase</keyword>
<evidence type="ECO:0000313" key="3">
    <source>
        <dbReference type="EMBL" id="MCY3054077.1"/>
    </source>
</evidence>
<keyword evidence="4" id="KW-0378">Hydrolase</keyword>
<dbReference type="InterPro" id="IPR014756">
    <property type="entry name" value="Ig_E-set"/>
</dbReference>
<dbReference type="Gene3D" id="2.60.40.1180">
    <property type="entry name" value="Golgi alpha-mannosidase II"/>
    <property type="match status" value="1"/>
</dbReference>
<dbReference type="AlphaFoldDB" id="A0A109REW1"/>
<dbReference type="InterPro" id="IPR011840">
    <property type="entry name" value="PulA_typeI"/>
</dbReference>
<accession>A0A109REW1</accession>
<dbReference type="Proteomes" id="UP000594771">
    <property type="component" value="Chromosome"/>
</dbReference>
<reference evidence="3" key="2">
    <citation type="submission" date="2022-09" db="EMBL/GenBank/DDBJ databases">
        <title>Aerococcus urinae taxonomy study.</title>
        <authorList>
            <person name="Christensen J."/>
            <person name="Senneby E."/>
        </authorList>
    </citation>
    <scope>NUCLEOTIDE SEQUENCE</scope>
    <source>
        <strain evidence="3">NLD-066-U95</strain>
    </source>
</reference>
<dbReference type="Gene3D" id="2.60.40.10">
    <property type="entry name" value="Immunoglobulins"/>
    <property type="match status" value="1"/>
</dbReference>
<dbReference type="EC" id="3.2.1.41" evidence="4"/>
<dbReference type="EMBL" id="CP065662">
    <property type="protein sequence ID" value="QPS02133.1"/>
    <property type="molecule type" value="Genomic_DNA"/>
</dbReference>
<sequence>MKNQLEERLDKVLQGISPQGSSLDQAMDDLVRDPEFDAYFASQARLGTNYQAEATSFHLWAPLASEVSLLIYQDLYSNQQAQYPMQRQERGVFSLDLPGDWHNTAYLYKVSFPNGKTNFTRDPYAIGATQNSQRSVVVDLARTNPTGWDQDQSPALKSLSQAVIYEASVRDLTSADNSGVKPKLRGKFLGLSQKETKTPQGQTTGLDYLKDLGISHLQLLPMADFKTVIEGIEDGDNYNWGYDPADYNVPEGSYATDSADPICRIKEMKTMVQSLHQAGIRVIMDVVYNHVYDYLNHPLQLTVPNYYFRRDPDGTISNGTGVGNDTASERRMMREYIVRSVCYWAKEYHIDGFRFDLMGIHDVKTMNKVRQALDEIDPSILILGEGWNLGTYLPDEDKACLVNAYKTPRIAYFDDHFRDSVKGSDQGEGRDTGYASGKFSVERTLLASFLGGERLNKLAINVKSPLQLVKYVAAHDNWTLWDKLAISHSFESQAKRQKRQLLANSLVLLSQGIPFLHAGQEFFRTKQGVRNSYRHGDRINQIDWSLRNKHQDAVNYLSDLIRFRQVHPVFHLTDFESIDQAVEVLKADFQIIALLYHGEDTDYLLVFNGQTNTISFTLPEGDWQVLAENYHFRSADEEKSLLSSEHPLVVEELSLSILKQQGSEKA</sequence>
<dbReference type="EMBL" id="JAOTML010000013">
    <property type="protein sequence ID" value="MCY3054077.1"/>
    <property type="molecule type" value="Genomic_DNA"/>
</dbReference>
<dbReference type="KEGG" id="aun:AWM73_06605"/>
<evidence type="ECO:0000256" key="1">
    <source>
        <dbReference type="ARBA" id="ARBA00008061"/>
    </source>
</evidence>
<dbReference type="OrthoDB" id="9761875at2"/>